<evidence type="ECO:0000256" key="7">
    <source>
        <dbReference type="ARBA" id="ARBA00011738"/>
    </source>
</evidence>
<comment type="function">
    <text evidence="19">Catalyzes the reversible epimerization of D-ribulose 5-phosphate to D-xylulose 5-phosphate.</text>
</comment>
<dbReference type="EC" id="5.1.3.1" evidence="8"/>
<keyword evidence="12" id="KW-0408">Iron</keyword>
<accession>A0A167DSX9</accession>
<evidence type="ECO:0000256" key="15">
    <source>
        <dbReference type="ARBA" id="ARBA00023277"/>
    </source>
</evidence>
<comment type="cofactor">
    <cofactor evidence="3">
        <name>Zn(2+)</name>
        <dbReference type="ChEBI" id="CHEBI:29105"/>
    </cofactor>
</comment>
<evidence type="ECO:0000256" key="2">
    <source>
        <dbReference type="ARBA" id="ARBA00001936"/>
    </source>
</evidence>
<dbReference type="Gene3D" id="3.20.20.70">
    <property type="entry name" value="Aldolase class I"/>
    <property type="match status" value="1"/>
</dbReference>
<evidence type="ECO:0000256" key="11">
    <source>
        <dbReference type="ARBA" id="ARBA00022833"/>
    </source>
</evidence>
<dbReference type="RefSeq" id="XP_018735733.1">
    <property type="nucleotide sequence ID" value="XM_018878428.1"/>
</dbReference>
<dbReference type="GeneID" id="30033351"/>
<comment type="catalytic activity">
    <reaction evidence="1">
        <text>D-ribulose 5-phosphate = D-xylulose 5-phosphate</text>
        <dbReference type="Rhea" id="RHEA:13677"/>
        <dbReference type="ChEBI" id="CHEBI:57737"/>
        <dbReference type="ChEBI" id="CHEBI:58121"/>
        <dbReference type="EC" id="5.1.3.1"/>
    </reaction>
</comment>
<proteinExistence type="inferred from homology"/>
<comment type="subunit">
    <text evidence="7">Homodimer.</text>
</comment>
<evidence type="ECO:0000256" key="10">
    <source>
        <dbReference type="ARBA" id="ARBA00022723"/>
    </source>
</evidence>
<dbReference type="FunFam" id="3.20.20.70:FF:000191">
    <property type="entry name" value="ribulose-phosphate 3-epimerase isoform X2"/>
    <property type="match status" value="1"/>
</dbReference>
<dbReference type="NCBIfam" id="NF004076">
    <property type="entry name" value="PRK05581.1-4"/>
    <property type="match status" value="1"/>
</dbReference>
<evidence type="ECO:0000256" key="14">
    <source>
        <dbReference type="ARBA" id="ARBA00023235"/>
    </source>
</evidence>
<dbReference type="UniPathway" id="UPA00115">
    <property type="reaction ID" value="UER00411"/>
</dbReference>
<dbReference type="PROSITE" id="PS01086">
    <property type="entry name" value="RIBUL_P_3_EPIMER_2"/>
    <property type="match status" value="1"/>
</dbReference>
<dbReference type="InterPro" id="IPR000056">
    <property type="entry name" value="Ribul_P_3_epim-like"/>
</dbReference>
<protein>
    <recommendedName>
        <fullName evidence="9">Ribulose-phosphate 3-epimerase</fullName>
        <ecNumber evidence="8">5.1.3.1</ecNumber>
    </recommendedName>
    <alternativeName>
        <fullName evidence="18">Pentose-5-phosphate 3-epimerase</fullName>
    </alternativeName>
    <alternativeName>
        <fullName evidence="17">RPE</fullName>
    </alternativeName>
</protein>
<dbReference type="PANTHER" id="PTHR11749">
    <property type="entry name" value="RIBULOSE-5-PHOSPHATE-3-EPIMERASE"/>
    <property type="match status" value="1"/>
</dbReference>
<dbReference type="InterPro" id="IPR013785">
    <property type="entry name" value="Aldolase_TIM"/>
</dbReference>
<comment type="similarity">
    <text evidence="6">Belongs to the ribulose-phosphate 3-epimerase family.</text>
</comment>
<evidence type="ECO:0000313" key="21">
    <source>
        <dbReference type="Proteomes" id="UP000189580"/>
    </source>
</evidence>
<dbReference type="GO" id="GO:0004750">
    <property type="term" value="F:D-ribulose-phosphate 3-epimerase activity"/>
    <property type="evidence" value="ECO:0007669"/>
    <property type="project" value="UniProtKB-EC"/>
</dbReference>
<evidence type="ECO:0000313" key="20">
    <source>
        <dbReference type="EMBL" id="ANB13256.1"/>
    </source>
</evidence>
<name>A0A167DSX9_9ASCO</name>
<evidence type="ECO:0000256" key="18">
    <source>
        <dbReference type="ARBA" id="ARBA00030599"/>
    </source>
</evidence>
<dbReference type="EMBL" id="CP014501">
    <property type="protein sequence ID" value="ANB13256.1"/>
    <property type="molecule type" value="Genomic_DNA"/>
</dbReference>
<keyword evidence="11" id="KW-0862">Zinc</keyword>
<gene>
    <name evidence="20" type="primary">RPE1</name>
    <name evidence="20" type="ORF">AWJ20_1538</name>
</gene>
<keyword evidence="13" id="KW-0464">Manganese</keyword>
<keyword evidence="15" id="KW-0119">Carbohydrate metabolism</keyword>
<dbReference type="OrthoDB" id="1927044at2759"/>
<evidence type="ECO:0000256" key="19">
    <source>
        <dbReference type="ARBA" id="ARBA00057323"/>
    </source>
</evidence>
<comment type="cofactor">
    <cofactor evidence="2">
        <name>Mn(2+)</name>
        <dbReference type="ChEBI" id="CHEBI:29035"/>
    </cofactor>
</comment>
<evidence type="ECO:0000256" key="9">
    <source>
        <dbReference type="ARBA" id="ARBA00013920"/>
    </source>
</evidence>
<dbReference type="Pfam" id="PF00834">
    <property type="entry name" value="Ribul_P_3_epim"/>
    <property type="match status" value="1"/>
</dbReference>
<evidence type="ECO:0000256" key="5">
    <source>
        <dbReference type="ARBA" id="ARBA00005016"/>
    </source>
</evidence>
<evidence type="ECO:0000256" key="6">
    <source>
        <dbReference type="ARBA" id="ARBA00009541"/>
    </source>
</evidence>
<dbReference type="SUPFAM" id="SSF51366">
    <property type="entry name" value="Ribulose-phoshate binding barrel"/>
    <property type="match status" value="1"/>
</dbReference>
<comment type="cofactor">
    <cofactor evidence="4">
        <name>Fe(2+)</name>
        <dbReference type="ChEBI" id="CHEBI:29033"/>
    </cofactor>
</comment>
<dbReference type="InterPro" id="IPR011060">
    <property type="entry name" value="RibuloseP-bd_barrel"/>
</dbReference>
<dbReference type="AlphaFoldDB" id="A0A167DSX9"/>
<dbReference type="CDD" id="cd00429">
    <property type="entry name" value="RPE"/>
    <property type="match status" value="1"/>
</dbReference>
<sequence>MDGNFVPNISFGPMVVKGLRNKVPKEKIFFDCHMMVSNPLQWIDDMAAAGGNSYTFHYEACLEQNNHEEVIKKIRESGMKVGMAIRPKTPVEVVYPLVDKLDMVLVMTVEPGFGGQSFMAEMMPKVEDLRSKYPNLNVEVDGGLGPATVNQAAEAGANVVVAGTSVYKSEDPSKTITLLREAIKKHLIK</sequence>
<evidence type="ECO:0000256" key="1">
    <source>
        <dbReference type="ARBA" id="ARBA00001782"/>
    </source>
</evidence>
<keyword evidence="21" id="KW-1185">Reference proteome</keyword>
<dbReference type="GO" id="GO:0005975">
    <property type="term" value="P:carbohydrate metabolic process"/>
    <property type="evidence" value="ECO:0007669"/>
    <property type="project" value="InterPro"/>
</dbReference>
<evidence type="ECO:0000256" key="12">
    <source>
        <dbReference type="ARBA" id="ARBA00023004"/>
    </source>
</evidence>
<evidence type="ECO:0000256" key="4">
    <source>
        <dbReference type="ARBA" id="ARBA00001954"/>
    </source>
</evidence>
<dbReference type="Proteomes" id="UP000189580">
    <property type="component" value="Chromosome a"/>
</dbReference>
<dbReference type="KEGG" id="slb:AWJ20_1538"/>
<evidence type="ECO:0000256" key="8">
    <source>
        <dbReference type="ARBA" id="ARBA00013188"/>
    </source>
</evidence>
<keyword evidence="16" id="KW-0170">Cobalt</keyword>
<organism evidence="20 21">
    <name type="scientific">Sugiyamaella lignohabitans</name>
    <dbReference type="NCBI Taxonomy" id="796027"/>
    <lineage>
        <taxon>Eukaryota</taxon>
        <taxon>Fungi</taxon>
        <taxon>Dikarya</taxon>
        <taxon>Ascomycota</taxon>
        <taxon>Saccharomycotina</taxon>
        <taxon>Dipodascomycetes</taxon>
        <taxon>Dipodascales</taxon>
        <taxon>Trichomonascaceae</taxon>
        <taxon>Sugiyamaella</taxon>
    </lineage>
</organism>
<dbReference type="GO" id="GO:0006098">
    <property type="term" value="P:pentose-phosphate shunt"/>
    <property type="evidence" value="ECO:0007669"/>
    <property type="project" value="UniProtKB-UniPathway"/>
</dbReference>
<evidence type="ECO:0000256" key="13">
    <source>
        <dbReference type="ARBA" id="ARBA00023211"/>
    </source>
</evidence>
<dbReference type="GO" id="GO:0046872">
    <property type="term" value="F:metal ion binding"/>
    <property type="evidence" value="ECO:0007669"/>
    <property type="project" value="UniProtKB-KW"/>
</dbReference>
<evidence type="ECO:0000256" key="17">
    <source>
        <dbReference type="ARBA" id="ARBA00029933"/>
    </source>
</evidence>
<comment type="pathway">
    <text evidence="5">Carbohydrate degradation; pentose phosphate pathway; D-xylulose 5-phosphate from D-ribulose 5-phosphate (non-oxidative stage): step 1/1.</text>
</comment>
<evidence type="ECO:0000256" key="16">
    <source>
        <dbReference type="ARBA" id="ARBA00023285"/>
    </source>
</evidence>
<keyword evidence="14" id="KW-0413">Isomerase</keyword>
<keyword evidence="10" id="KW-0479">Metal-binding</keyword>
<evidence type="ECO:0000256" key="3">
    <source>
        <dbReference type="ARBA" id="ARBA00001947"/>
    </source>
</evidence>
<reference evidence="20 21" key="1">
    <citation type="submission" date="2016-02" db="EMBL/GenBank/DDBJ databases">
        <title>Complete genome sequence and transcriptome regulation of the pentose utilising yeast Sugiyamaella lignohabitans.</title>
        <authorList>
            <person name="Bellasio M."/>
            <person name="Peymann A."/>
            <person name="Valli M."/>
            <person name="Sipitzky M."/>
            <person name="Graf A."/>
            <person name="Sauer M."/>
            <person name="Marx H."/>
            <person name="Mattanovich D."/>
        </authorList>
    </citation>
    <scope>NUCLEOTIDE SEQUENCE [LARGE SCALE GENOMIC DNA]</scope>
    <source>
        <strain evidence="20 21">CBS 10342</strain>
    </source>
</reference>